<keyword evidence="3" id="KW-0677">Repeat</keyword>
<dbReference type="Pfam" id="PF18052">
    <property type="entry name" value="Rx_N"/>
    <property type="match status" value="1"/>
</dbReference>
<dbReference type="InterPro" id="IPR002182">
    <property type="entry name" value="NB-ARC"/>
</dbReference>
<dbReference type="InterPro" id="IPR032675">
    <property type="entry name" value="LRR_dom_sf"/>
</dbReference>
<sequence>MAVAELFLSAIIQVLFQQLTSGIIKSLANREKVESHFEKLKSNLTIIQAVLEDAEEKQLTQKPVKPGIQPSRTSMVWKWITTCGSFVPSAIISNNKMMPKIKEVTNRLQFIVKQRTELNLLDNPVGHSNRPSVLRSPSTSVVNESHVYGRDEDKEAITKMLLMDEDCRDNVPVIPIVGMGGIGKTTLAQLVYNDRNVKQNFHVRAWVCVSVEFDVVSITEKLYESVTGEPGQSKALDILQVRLREELGKSKFLIVLDDVWNENYAKWVDLCVPFQLGTRGSRIIVTARNERVASVVGSLRAAYRVERLTDDDCLSLLAQHAGRSFHVNSELKDVGLRLVKKCKGLPLAAKTLGGLLRSKEEWFDVLTSKIWDLPEGNILPVLRLSYHHLPPHLKHLFAYCSIFPKDYDFEKNELVCLWMGEGFLEKQNSRKTKEELGLEYFNELLSRSFFQRASDRDEYFVMHDLINDLAQFVAGETCYRLDEKMDTNLEYKMPTKARHGSFLRHEYEVFRKFKAFSEVQGLRIFLPMPVQNALVCPPFYLSNKILAELIPELHSLRVLSLSGYSITELPSSICNLIRLRYLNLSGTSVVKLPDTLGDIYNLQTLSLRNCRAICKLPSTMGKLSNLRHLDNSTTDQLKDIPVEIGVLKNLQTLPKIVLSKEGDLGLRELRDLKQLRGSLAIFELQNVTNIEDVKEASLCTHELDELQLTCGSKMDDTRDKSTEEEVMDSLHPHEKLRSLKISHYGGVGFPCWIGNPQFHKLSSISILSCLECKYLPPLGQLPELKHLLIGSMPKSQLSSMGVVLWIHKLETLRFDYMPEWEKWAASADGKDIKFPRLRQLTISRCSKLTSVSPLNFPVLQELDLEECSKVLLESFYNLDSLKTLKVEAVAGLSHLPRELSQSLLALEVLECCNCSELLSLWPEETSLEHLTHLKRLVIADCKQLVSMGQGEQHFPRKLEVLEVFRCENLITLPNDLSDLSSLRELIIKNCLKFVNFPESGLPPMLKRLEILSCNALESLPSNMSGLERLEIKKCSSLRTWARGNFPVSVKKLAIENCPKLEPVPELMFPPYSSIMLEDLSLRTWPDFSNLLQRLHGFSHLIEIKLSNCRLKEFPEQGLPPSLRTLSIEKCANLKSLPEKIRSMKSLVSLRVTKIWDSKRFKPLSEWGLRRLYSLREFSICGGFKELEILGDGDGLLPPSLTKFSIARFHKLASLNEVLKKLTSLRYLSIMNCEKLKCLA</sequence>
<evidence type="ECO:0000256" key="2">
    <source>
        <dbReference type="ARBA" id="ARBA00022614"/>
    </source>
</evidence>
<dbReference type="InterPro" id="IPR027417">
    <property type="entry name" value="P-loop_NTPase"/>
</dbReference>
<dbReference type="PANTHER" id="PTHR36766:SF51">
    <property type="entry name" value="DISEASE RESISTANCE RPP13-LIKE PROTEIN 1"/>
    <property type="match status" value="1"/>
</dbReference>
<reference evidence="12" key="1">
    <citation type="submission" date="2018-01" db="EMBL/GenBank/DDBJ databases">
        <authorList>
            <person name="Mao J.F."/>
        </authorList>
    </citation>
    <scope>NUCLEOTIDE SEQUENCE</scope>
    <source>
        <strain evidence="12">Huo1</strain>
        <tissue evidence="12">Leaf</tissue>
    </source>
</reference>
<dbReference type="InterPro" id="IPR042197">
    <property type="entry name" value="Apaf_helical"/>
</dbReference>
<dbReference type="SUPFAM" id="SSF52047">
    <property type="entry name" value="RNI-like"/>
    <property type="match status" value="1"/>
</dbReference>
<keyword evidence="2" id="KW-0433">Leucine-rich repeat</keyword>
<evidence type="ECO:0000259" key="11">
    <source>
        <dbReference type="Pfam" id="PF25019"/>
    </source>
</evidence>
<dbReference type="Gene3D" id="1.10.8.430">
    <property type="entry name" value="Helical domain of apoptotic protease-activating factors"/>
    <property type="match status" value="1"/>
</dbReference>
<reference evidence="12" key="2">
    <citation type="submission" date="2020-08" db="EMBL/GenBank/DDBJ databases">
        <title>Plant Genome Project.</title>
        <authorList>
            <person name="Zhang R.-G."/>
        </authorList>
    </citation>
    <scope>NUCLEOTIDE SEQUENCE</scope>
    <source>
        <strain evidence="12">Huo1</strain>
        <tissue evidence="12">Leaf</tissue>
    </source>
</reference>
<organism evidence="12">
    <name type="scientific">Salvia splendens</name>
    <name type="common">Scarlet sage</name>
    <dbReference type="NCBI Taxonomy" id="180675"/>
    <lineage>
        <taxon>Eukaryota</taxon>
        <taxon>Viridiplantae</taxon>
        <taxon>Streptophyta</taxon>
        <taxon>Embryophyta</taxon>
        <taxon>Tracheophyta</taxon>
        <taxon>Spermatophyta</taxon>
        <taxon>Magnoliopsida</taxon>
        <taxon>eudicotyledons</taxon>
        <taxon>Gunneridae</taxon>
        <taxon>Pentapetalae</taxon>
        <taxon>asterids</taxon>
        <taxon>lamiids</taxon>
        <taxon>Lamiales</taxon>
        <taxon>Lamiaceae</taxon>
        <taxon>Nepetoideae</taxon>
        <taxon>Mentheae</taxon>
        <taxon>Salviinae</taxon>
        <taxon>Salvia</taxon>
        <taxon>Salvia subgen. Calosphace</taxon>
        <taxon>core Calosphace</taxon>
    </lineage>
</organism>
<dbReference type="Gene3D" id="3.80.10.10">
    <property type="entry name" value="Ribonuclease Inhibitor"/>
    <property type="match status" value="3"/>
</dbReference>
<dbReference type="SUPFAM" id="SSF52540">
    <property type="entry name" value="P-loop containing nucleoside triphosphate hydrolases"/>
    <property type="match status" value="1"/>
</dbReference>
<feature type="domain" description="R13L1/DRL21-like LRR repeat region" evidence="11">
    <location>
        <begin position="666"/>
        <end position="792"/>
    </location>
</feature>
<feature type="domain" description="Disease resistance protein winged helix" evidence="10">
    <location>
        <begin position="402"/>
        <end position="470"/>
    </location>
</feature>
<dbReference type="EMBL" id="PNBA02000011">
    <property type="protein sequence ID" value="KAG6408564.1"/>
    <property type="molecule type" value="Genomic_DNA"/>
</dbReference>
<evidence type="ECO:0000259" key="8">
    <source>
        <dbReference type="Pfam" id="PF00931"/>
    </source>
</evidence>
<name>A0A8X8X9I7_SALSN</name>
<dbReference type="PRINTS" id="PR00364">
    <property type="entry name" value="DISEASERSIST"/>
</dbReference>
<evidence type="ECO:0000256" key="1">
    <source>
        <dbReference type="ARBA" id="ARBA00008894"/>
    </source>
</evidence>
<evidence type="ECO:0000256" key="3">
    <source>
        <dbReference type="ARBA" id="ARBA00022737"/>
    </source>
</evidence>
<dbReference type="SUPFAM" id="SSF52058">
    <property type="entry name" value="L domain-like"/>
    <property type="match status" value="2"/>
</dbReference>
<dbReference type="GO" id="GO:0043531">
    <property type="term" value="F:ADP binding"/>
    <property type="evidence" value="ECO:0007669"/>
    <property type="project" value="InterPro"/>
</dbReference>
<keyword evidence="6" id="KW-0067">ATP-binding</keyword>
<dbReference type="Proteomes" id="UP000298416">
    <property type="component" value="Unassembled WGS sequence"/>
</dbReference>
<comment type="caution">
    <text evidence="12">The sequence shown here is derived from an EMBL/GenBank/DDBJ whole genome shotgun (WGS) entry which is preliminary data.</text>
</comment>
<dbReference type="InterPro" id="IPR041118">
    <property type="entry name" value="Rx_N"/>
</dbReference>
<keyword evidence="13" id="KW-1185">Reference proteome</keyword>
<evidence type="ECO:0008006" key="14">
    <source>
        <dbReference type="Google" id="ProtNLM"/>
    </source>
</evidence>
<dbReference type="Pfam" id="PF25019">
    <property type="entry name" value="LRR_R13L1-DRL21"/>
    <property type="match status" value="1"/>
</dbReference>
<keyword evidence="7" id="KW-0732">Signal</keyword>
<dbReference type="InterPro" id="IPR058922">
    <property type="entry name" value="WHD_DRP"/>
</dbReference>
<evidence type="ECO:0000259" key="9">
    <source>
        <dbReference type="Pfam" id="PF18052"/>
    </source>
</evidence>
<gene>
    <name evidence="12" type="ORF">SASPL_131577</name>
</gene>
<dbReference type="Gene3D" id="1.20.5.4130">
    <property type="match status" value="1"/>
</dbReference>
<comment type="similarity">
    <text evidence="1">Belongs to the disease resistance NB-LRR family.</text>
</comment>
<evidence type="ECO:0000256" key="4">
    <source>
        <dbReference type="ARBA" id="ARBA00022741"/>
    </source>
</evidence>
<evidence type="ECO:0000259" key="10">
    <source>
        <dbReference type="Pfam" id="PF23559"/>
    </source>
</evidence>
<dbReference type="FunFam" id="1.10.10.10:FF:000322">
    <property type="entry name" value="Probable disease resistance protein At1g63360"/>
    <property type="match status" value="1"/>
</dbReference>
<feature type="signal peptide" evidence="7">
    <location>
        <begin position="1"/>
        <end position="22"/>
    </location>
</feature>
<proteinExistence type="inferred from homology"/>
<evidence type="ECO:0000313" key="13">
    <source>
        <dbReference type="Proteomes" id="UP000298416"/>
    </source>
</evidence>
<dbReference type="InterPro" id="IPR036388">
    <property type="entry name" value="WH-like_DNA-bd_sf"/>
</dbReference>
<dbReference type="FunFam" id="3.40.50.300:FF:001091">
    <property type="entry name" value="Probable disease resistance protein At1g61300"/>
    <property type="match status" value="1"/>
</dbReference>
<feature type="domain" description="NB-ARC" evidence="8">
    <location>
        <begin position="151"/>
        <end position="322"/>
    </location>
</feature>
<dbReference type="PANTHER" id="PTHR36766">
    <property type="entry name" value="PLANT BROAD-SPECTRUM MILDEW RESISTANCE PROTEIN RPW8"/>
    <property type="match status" value="1"/>
</dbReference>
<evidence type="ECO:0000256" key="5">
    <source>
        <dbReference type="ARBA" id="ARBA00022821"/>
    </source>
</evidence>
<dbReference type="GO" id="GO:0051607">
    <property type="term" value="P:defense response to virus"/>
    <property type="evidence" value="ECO:0007669"/>
    <property type="project" value="UniProtKB-ARBA"/>
</dbReference>
<evidence type="ECO:0000313" key="12">
    <source>
        <dbReference type="EMBL" id="KAG6408564.1"/>
    </source>
</evidence>
<dbReference type="Pfam" id="PF23559">
    <property type="entry name" value="WHD_DRP"/>
    <property type="match status" value="1"/>
</dbReference>
<keyword evidence="4" id="KW-0547">Nucleotide-binding</keyword>
<dbReference type="GO" id="GO:0005524">
    <property type="term" value="F:ATP binding"/>
    <property type="evidence" value="ECO:0007669"/>
    <property type="project" value="UniProtKB-KW"/>
</dbReference>
<dbReference type="InterPro" id="IPR056789">
    <property type="entry name" value="LRR_R13L1-DRL21"/>
</dbReference>
<evidence type="ECO:0000256" key="6">
    <source>
        <dbReference type="ARBA" id="ARBA00022840"/>
    </source>
</evidence>
<dbReference type="Pfam" id="PF00931">
    <property type="entry name" value="NB-ARC"/>
    <property type="match status" value="1"/>
</dbReference>
<feature type="chain" id="PRO_5036486971" description="Disease resistance RPP13-like protein 1" evidence="7">
    <location>
        <begin position="23"/>
        <end position="1239"/>
    </location>
</feature>
<evidence type="ECO:0000256" key="7">
    <source>
        <dbReference type="SAM" id="SignalP"/>
    </source>
</evidence>
<keyword evidence="5" id="KW-0611">Plant defense</keyword>
<protein>
    <recommendedName>
        <fullName evidence="14">Disease resistance RPP13-like protein 1</fullName>
    </recommendedName>
</protein>
<dbReference type="AlphaFoldDB" id="A0A8X8X9I7"/>
<feature type="domain" description="Disease resistance N-terminal" evidence="9">
    <location>
        <begin position="12"/>
        <end position="65"/>
    </location>
</feature>
<dbReference type="Gene3D" id="1.10.10.10">
    <property type="entry name" value="Winged helix-like DNA-binding domain superfamily/Winged helix DNA-binding domain"/>
    <property type="match status" value="1"/>
</dbReference>
<accession>A0A8X8X9I7</accession>
<dbReference type="Gene3D" id="3.40.50.300">
    <property type="entry name" value="P-loop containing nucleotide triphosphate hydrolases"/>
    <property type="match status" value="1"/>
</dbReference>